<name>A0ABW1RDC2_9LACO</name>
<evidence type="ECO:0000313" key="2">
    <source>
        <dbReference type="Proteomes" id="UP001596289"/>
    </source>
</evidence>
<organism evidence="1 2">
    <name type="scientific">Loigolactobacillus jiayinensis</name>
    <dbReference type="NCBI Taxonomy" id="2486016"/>
    <lineage>
        <taxon>Bacteria</taxon>
        <taxon>Bacillati</taxon>
        <taxon>Bacillota</taxon>
        <taxon>Bacilli</taxon>
        <taxon>Lactobacillales</taxon>
        <taxon>Lactobacillaceae</taxon>
        <taxon>Loigolactobacillus</taxon>
    </lineage>
</organism>
<dbReference type="InterPro" id="IPR014942">
    <property type="entry name" value="AbiEii"/>
</dbReference>
<keyword evidence="1" id="KW-0808">Transferase</keyword>
<protein>
    <submittedName>
        <fullName evidence="1">Nucleotidyl transferase AbiEii/AbiGii toxin family protein</fullName>
    </submittedName>
</protein>
<evidence type="ECO:0000313" key="1">
    <source>
        <dbReference type="EMBL" id="MFC6169753.1"/>
    </source>
</evidence>
<dbReference type="GO" id="GO:0016740">
    <property type="term" value="F:transferase activity"/>
    <property type="evidence" value="ECO:0007669"/>
    <property type="project" value="UniProtKB-KW"/>
</dbReference>
<sequence>MKDNFSNPMQFKSFIKKSAQRNQVTPQLFLQEVVLDNLLEKISVSKYRDNLILKGGFLIASIIGVDTRSTMDMDTTIVGLPLDGQRLFEVFSEICQQSLLNDIIKLVPTKIEPIRKDDEYGGYRLHIDAQIYTLRPTIKVDISTGDKITPAAIVYRHKLLTENRTIDVMSYNLETIVAEKMETIIARGINNTRPKDFYDAYAFDKLEFNNLDFSLLRQALANTASHRGTVELLADYQQVIIEIETDEQMKQRWRNYQRTKPYANDIDFSATCRALKELYQKVN</sequence>
<proteinExistence type="predicted"/>
<comment type="caution">
    <text evidence="1">The sequence shown here is derived from an EMBL/GenBank/DDBJ whole genome shotgun (WGS) entry which is preliminary data.</text>
</comment>
<dbReference type="EMBL" id="JBHSSL010000025">
    <property type="protein sequence ID" value="MFC6169753.1"/>
    <property type="molecule type" value="Genomic_DNA"/>
</dbReference>
<accession>A0ABW1RDC2</accession>
<dbReference type="Pfam" id="PF08843">
    <property type="entry name" value="AbiEii"/>
    <property type="match status" value="1"/>
</dbReference>
<gene>
    <name evidence="1" type="ORF">ACFQGP_04070</name>
</gene>
<dbReference type="RefSeq" id="WP_125551148.1">
    <property type="nucleotide sequence ID" value="NZ_JBHSSL010000025.1"/>
</dbReference>
<reference evidence="2" key="1">
    <citation type="journal article" date="2019" name="Int. J. Syst. Evol. Microbiol.">
        <title>The Global Catalogue of Microorganisms (GCM) 10K type strain sequencing project: providing services to taxonomists for standard genome sequencing and annotation.</title>
        <authorList>
            <consortium name="The Broad Institute Genomics Platform"/>
            <consortium name="The Broad Institute Genome Sequencing Center for Infectious Disease"/>
            <person name="Wu L."/>
            <person name="Ma J."/>
        </authorList>
    </citation>
    <scope>NUCLEOTIDE SEQUENCE [LARGE SCALE GENOMIC DNA]</scope>
    <source>
        <strain evidence="2">CCM 8904</strain>
    </source>
</reference>
<dbReference type="Proteomes" id="UP001596289">
    <property type="component" value="Unassembled WGS sequence"/>
</dbReference>
<keyword evidence="2" id="KW-1185">Reference proteome</keyword>